<evidence type="ECO:0000313" key="3">
    <source>
        <dbReference type="WBParaSite" id="PTRK_0000450000.1"/>
    </source>
</evidence>
<dbReference type="SMART" id="SM00587">
    <property type="entry name" value="CHK"/>
    <property type="match status" value="1"/>
</dbReference>
<dbReference type="SUPFAM" id="SSF56112">
    <property type="entry name" value="Protein kinase-like (PK-like)"/>
    <property type="match status" value="1"/>
</dbReference>
<dbReference type="WBParaSite" id="PTRK_0000450000.1">
    <property type="protein sequence ID" value="PTRK_0000450000.1"/>
    <property type="gene ID" value="PTRK_0000450000"/>
</dbReference>
<dbReference type="PANTHER" id="PTHR23020:SF41">
    <property type="entry name" value="AMINOGLYCOSIDE PHOSPHOTRANSFERASE DOMAIN-CONTAINING PROTEIN"/>
    <property type="match status" value="1"/>
</dbReference>
<organism evidence="2 3">
    <name type="scientific">Parastrongyloides trichosuri</name>
    <name type="common">Possum-specific nematode worm</name>
    <dbReference type="NCBI Taxonomy" id="131310"/>
    <lineage>
        <taxon>Eukaryota</taxon>
        <taxon>Metazoa</taxon>
        <taxon>Ecdysozoa</taxon>
        <taxon>Nematoda</taxon>
        <taxon>Chromadorea</taxon>
        <taxon>Rhabditida</taxon>
        <taxon>Tylenchina</taxon>
        <taxon>Panagrolaimomorpha</taxon>
        <taxon>Strongyloidoidea</taxon>
        <taxon>Strongyloididae</taxon>
        <taxon>Parastrongyloides</taxon>
    </lineage>
</organism>
<dbReference type="InterPro" id="IPR052961">
    <property type="entry name" value="Oxido-Kinase-like_Enzymes"/>
</dbReference>
<dbReference type="Proteomes" id="UP000038045">
    <property type="component" value="Unplaced"/>
</dbReference>
<evidence type="ECO:0000313" key="2">
    <source>
        <dbReference type="Proteomes" id="UP000038045"/>
    </source>
</evidence>
<keyword evidence="2" id="KW-1185">Reference proteome</keyword>
<dbReference type="AlphaFoldDB" id="A0A0N4ZAM2"/>
<accession>A0A0N4ZAM2</accession>
<sequence length="422" mass="49200">MFAVKDYENECIENSNVSIGWIFDCLEKNCDSFKEIKRNSKVLKLDVKNISDGKGFASKVYKSTVHFDGDENKVYQFVTKIPELDSILKLFENDPDKEEMSDIFSTDYISRFHNQEWMFYIGALKEIIGLKVPSCYGGRESIPGKMDGCLLMTWLSSNSGNIPFYESFNIYQTKSVLKEVMKLQVFSLTDGKHWRTKFTNSYTSRVLKSFVKTINMGFELFKEYCPDEMLNEIKDDYETLVSNYVDIGIYVIKGITDINGKNSVLCHGDLWTNNIMFELDSEKRFTNNVEAIIDWQSIFTASIGSDIARFIVNGCSPEVRREIEVSYFPVYFKELKKKVMDKGEVFDMTFEEFVNAYDFCMIEQALHTIMMSGLNLAQIKINNDEDRYIWEARKFSLAYKSYFALKDAFKRVRKIKPEWLNN</sequence>
<dbReference type="Gene3D" id="3.90.1200.10">
    <property type="match status" value="1"/>
</dbReference>
<protein>
    <submittedName>
        <fullName evidence="3">CHK domain-containing protein</fullName>
    </submittedName>
</protein>
<dbReference type="InterPro" id="IPR015897">
    <property type="entry name" value="CHK_kinase-like"/>
</dbReference>
<dbReference type="InterPro" id="IPR012877">
    <property type="entry name" value="Dhs-27"/>
</dbReference>
<dbReference type="InterPro" id="IPR011009">
    <property type="entry name" value="Kinase-like_dom_sf"/>
</dbReference>
<evidence type="ECO:0000259" key="1">
    <source>
        <dbReference type="SMART" id="SM00587"/>
    </source>
</evidence>
<reference evidence="3" key="1">
    <citation type="submission" date="2017-02" db="UniProtKB">
        <authorList>
            <consortium name="WormBaseParasite"/>
        </authorList>
    </citation>
    <scope>IDENTIFICATION</scope>
</reference>
<feature type="domain" description="CHK kinase-like" evidence="1">
    <location>
        <begin position="150"/>
        <end position="341"/>
    </location>
</feature>
<dbReference type="PANTHER" id="PTHR23020">
    <property type="entry name" value="UNCHARACTERIZED NUCLEAR HORMONE RECEPTOR-RELATED"/>
    <property type="match status" value="1"/>
</dbReference>
<name>A0A0N4ZAM2_PARTI</name>
<dbReference type="Pfam" id="PF07914">
    <property type="entry name" value="DUF1679"/>
    <property type="match status" value="1"/>
</dbReference>
<proteinExistence type="predicted"/>